<gene>
    <name evidence="1" type="ORF">FAEPRAA2165_03525</name>
</gene>
<dbReference type="GO" id="GO:0005886">
    <property type="term" value="C:plasma membrane"/>
    <property type="evidence" value="ECO:0007669"/>
    <property type="project" value="TreeGrafter"/>
</dbReference>
<dbReference type="PANTHER" id="PTHR32502">
    <property type="entry name" value="N-ACETYLGALACTOSAMINE PERMEASE II COMPONENT-RELATED"/>
    <property type="match status" value="1"/>
</dbReference>
<dbReference type="InterPro" id="IPR004704">
    <property type="entry name" value="PTS_IID_man"/>
</dbReference>
<dbReference type="OrthoDB" id="9795582at2"/>
<dbReference type="Pfam" id="PF03613">
    <property type="entry name" value="EIID-AGA"/>
    <property type="match status" value="1"/>
</dbReference>
<keyword evidence="2" id="KW-1185">Reference proteome</keyword>
<dbReference type="STRING" id="411483.FAEPRAA2165_03525"/>
<dbReference type="PATRIC" id="fig|411483.3.peg.2776"/>
<accession>C7HB09</accession>
<evidence type="ECO:0000313" key="2">
    <source>
        <dbReference type="Proteomes" id="UP000004619"/>
    </source>
</evidence>
<proteinExistence type="predicted"/>
<dbReference type="HOGENOM" id="CLU_060742_0_0_9"/>
<organism evidence="1 2">
    <name type="scientific">Faecalibacterium duncaniae (strain DSM 17677 / JCM 31915 / A2-165)</name>
    <name type="common">Faecalibacterium prausnitzii</name>
    <dbReference type="NCBI Taxonomy" id="411483"/>
    <lineage>
        <taxon>Bacteria</taxon>
        <taxon>Bacillati</taxon>
        <taxon>Bacillota</taxon>
        <taxon>Clostridia</taxon>
        <taxon>Eubacteriales</taxon>
        <taxon>Oscillospiraceae</taxon>
        <taxon>Faecalibacterium</taxon>
    </lineage>
</organism>
<evidence type="ECO:0000313" key="1">
    <source>
        <dbReference type="EMBL" id="EEU94902.1"/>
    </source>
</evidence>
<dbReference type="InterPro" id="IPR050303">
    <property type="entry name" value="GatZ_KbaZ_carbometab"/>
</dbReference>
<dbReference type="AlphaFoldDB" id="C7HB09"/>
<dbReference type="eggNOG" id="COG3716">
    <property type="taxonomic scope" value="Bacteria"/>
</dbReference>
<dbReference type="PANTHER" id="PTHR32502:SF23">
    <property type="entry name" value="TRANSPORT PROTEIN, PTS SYSTEM"/>
    <property type="match status" value="1"/>
</dbReference>
<dbReference type="EMBL" id="ACOP02000100">
    <property type="protein sequence ID" value="EEU94902.1"/>
    <property type="molecule type" value="Genomic_DNA"/>
</dbReference>
<protein>
    <submittedName>
        <fullName evidence="1">PTS system mannose/fructose/sorbose family IID component</fullName>
    </submittedName>
</protein>
<sequence>MRTTSNVVGQGRAMVLSTAPVIEKYYQDDEAKKEALTRHASEYINTNQTMYGLLAGIACAMEKERAEKGNVEPGTITSVIASLMGPLAGIGDSFFFNCVRVIVAGIAIGIAADGNLLGPLLFVALFGFGLLALKYVLFMTGYRTGTSLIDQASESGIISMLMEVAGILGAMMVGVLIASNIKINIALAPVVNGAEINIQGILDNVMPGLLSLVLWWGSYKALQKGLTPVKLIFIIMGGCILLSLVGIL</sequence>
<name>C7HB09_FAED2</name>
<comment type="caution">
    <text evidence="1">The sequence shown here is derived from an EMBL/GenBank/DDBJ whole genome shotgun (WGS) entry which is preliminary data.</text>
</comment>
<reference evidence="1" key="1">
    <citation type="submission" date="2009-08" db="EMBL/GenBank/DDBJ databases">
        <authorList>
            <person name="Weinstock G."/>
            <person name="Sodergren E."/>
            <person name="Clifton S."/>
            <person name="Fulton L."/>
            <person name="Fulton B."/>
            <person name="Courtney L."/>
            <person name="Fronick C."/>
            <person name="Harrison M."/>
            <person name="Strong C."/>
            <person name="Farmer C."/>
            <person name="Delahaunty K."/>
            <person name="Markovic C."/>
            <person name="Hall O."/>
            <person name="Minx P."/>
            <person name="Tomlinson C."/>
            <person name="Mitreva M."/>
            <person name="Nelson J."/>
            <person name="Hou S."/>
            <person name="Wollam A."/>
            <person name="Pepin K.H."/>
            <person name="Johnson M."/>
            <person name="Bhonagiri V."/>
            <person name="Nash W.E."/>
            <person name="Warren W."/>
            <person name="Chinwalla A."/>
            <person name="Mardis E.R."/>
            <person name="Wilson R.K."/>
        </authorList>
    </citation>
    <scope>NUCLEOTIDE SEQUENCE [LARGE SCALE GENOMIC DNA]</scope>
    <source>
        <strain evidence="1">A2-165</strain>
    </source>
</reference>
<dbReference type="PROSITE" id="PS51108">
    <property type="entry name" value="PTS_EIID"/>
    <property type="match status" value="1"/>
</dbReference>
<dbReference type="GO" id="GO:0009401">
    <property type="term" value="P:phosphoenolpyruvate-dependent sugar phosphotransferase system"/>
    <property type="evidence" value="ECO:0007669"/>
    <property type="project" value="InterPro"/>
</dbReference>
<dbReference type="Proteomes" id="UP000004619">
    <property type="component" value="Unassembled WGS sequence"/>
</dbReference>